<evidence type="ECO:0000313" key="3">
    <source>
        <dbReference type="Proteomes" id="UP000244906"/>
    </source>
</evidence>
<reference evidence="2 3" key="1">
    <citation type="submission" date="2018-04" db="EMBL/GenBank/DDBJ databases">
        <title>Thalassorhabdus spongiae gen. nov., sp. nov., isolated from a marine sponge in South-West Iceland.</title>
        <authorList>
            <person name="Knobloch S."/>
            <person name="Daussin A."/>
            <person name="Johannsson R."/>
            <person name="Marteinsson V.T."/>
        </authorList>
    </citation>
    <scope>NUCLEOTIDE SEQUENCE [LARGE SCALE GENOMIC DNA]</scope>
    <source>
        <strain evidence="2 3">Hp12</strain>
    </source>
</reference>
<evidence type="ECO:0000313" key="2">
    <source>
        <dbReference type="EMBL" id="PVZ72049.1"/>
    </source>
</evidence>
<feature type="region of interest" description="Disordered" evidence="1">
    <location>
        <begin position="44"/>
        <end position="63"/>
    </location>
</feature>
<name>A0A2V1H040_9GAMM</name>
<dbReference type="EMBL" id="QDDL01000001">
    <property type="protein sequence ID" value="PVZ72049.1"/>
    <property type="molecule type" value="Genomic_DNA"/>
</dbReference>
<comment type="caution">
    <text evidence="2">The sequence shown here is derived from an EMBL/GenBank/DDBJ whole genome shotgun (WGS) entry which is preliminary data.</text>
</comment>
<dbReference type="Proteomes" id="UP000244906">
    <property type="component" value="Unassembled WGS sequence"/>
</dbReference>
<evidence type="ECO:0008006" key="4">
    <source>
        <dbReference type="Google" id="ProtNLM"/>
    </source>
</evidence>
<keyword evidence="3" id="KW-1185">Reference proteome</keyword>
<gene>
    <name evidence="2" type="ORF">DC094_03245</name>
</gene>
<dbReference type="AlphaFoldDB" id="A0A2V1H040"/>
<protein>
    <recommendedName>
        <fullName evidence="4">DUF2589 domain-containing protein</fullName>
    </recommendedName>
</protein>
<dbReference type="InterPro" id="IPR024510">
    <property type="entry name" value="DUF2589"/>
</dbReference>
<dbReference type="Pfam" id="PF11655">
    <property type="entry name" value="DUF2589"/>
    <property type="match status" value="1"/>
</dbReference>
<evidence type="ECO:0000256" key="1">
    <source>
        <dbReference type="SAM" id="MobiDB-lite"/>
    </source>
</evidence>
<proteinExistence type="predicted"/>
<accession>A0A2V1H040</accession>
<dbReference type="OrthoDB" id="6004583at2"/>
<dbReference type="RefSeq" id="WP_116685635.1">
    <property type="nucleotide sequence ID" value="NZ_CAWNYD010000001.1"/>
</dbReference>
<organism evidence="2 3">
    <name type="scientific">Pelagibaculum spongiae</name>
    <dbReference type="NCBI Taxonomy" id="2080658"/>
    <lineage>
        <taxon>Bacteria</taxon>
        <taxon>Pseudomonadati</taxon>
        <taxon>Pseudomonadota</taxon>
        <taxon>Gammaproteobacteria</taxon>
        <taxon>Oceanospirillales</taxon>
        <taxon>Pelagibaculum</taxon>
    </lineage>
</organism>
<sequence>MANGFTVNELLQALQFAIMEAQEVAEDQHSRQIAEYFGEDGKPITIPLQLPNPHPRAGEKNDQGEEIPSYVQVNVPKITLVPQNSLIIKELEMEMEVPIGNLLIDEEDWEKDEVRTSLMTDEEWDKQQLKNKLSRRVSKRSMVSDKLRRLQITGKGSFFGTDHKQTAKMRIKFEGTEPPEVIARLEQSLVKNVET</sequence>